<feature type="coiled-coil region" evidence="1">
    <location>
        <begin position="170"/>
        <end position="204"/>
    </location>
</feature>
<dbReference type="GO" id="GO:0006281">
    <property type="term" value="P:DNA repair"/>
    <property type="evidence" value="ECO:0007669"/>
    <property type="project" value="TreeGrafter"/>
</dbReference>
<dbReference type="AlphaFoldDB" id="A0A183INA9"/>
<dbReference type="EMBL" id="UZAM01008755">
    <property type="protein sequence ID" value="VDP06269.1"/>
    <property type="molecule type" value="Genomic_DNA"/>
</dbReference>
<evidence type="ECO:0000313" key="4">
    <source>
        <dbReference type="WBParaSite" id="SBAD_0000531501-mRNA-1"/>
    </source>
</evidence>
<dbReference type="OrthoDB" id="5915166at2759"/>
<evidence type="ECO:0000256" key="1">
    <source>
        <dbReference type="SAM" id="Coils"/>
    </source>
</evidence>
<name>A0A183INA9_9BILA</name>
<sequence length="336" mass="38507">MTNYPVLDELVQFPRYCGIEPESECTSQVEAAAAADEWEDDFLFTQPDVIQIIDTQVQNVIHHDSKVREYCKSRTDDVLSQFHPEVAPVRESSQNLLSADDIYIGLDQLNQECEKYKIEAQKLKEELTVKEGEIKILREWKATRDREELKKQSESCAAMQAIRMKQQAAEVEHRATINSLKTQLKFMEQEKMALEEKLLEEKSIRTVVAETSSAAAARLDASEPMEVTENGQGMETRNRTAAPSTVKFPDVRDFYSNKRTRLDAEPVAEVSSMSCTVQTDEASPTVRPYWLKRGCRIKKSLYEVYLEQLEFLAHEHPPTVAEKIQVLRAITRKEQS</sequence>
<gene>
    <name evidence="2" type="ORF">SBAD_LOCUS5102</name>
</gene>
<keyword evidence="1" id="KW-0175">Coiled coil</keyword>
<dbReference type="PANTHER" id="PTHR28594">
    <property type="entry name" value="ATR-INTERACTING PROTEIN"/>
    <property type="match status" value="1"/>
</dbReference>
<feature type="coiled-coil region" evidence="1">
    <location>
        <begin position="106"/>
        <end position="133"/>
    </location>
</feature>
<proteinExistence type="predicted"/>
<evidence type="ECO:0000313" key="3">
    <source>
        <dbReference type="Proteomes" id="UP000270296"/>
    </source>
</evidence>
<dbReference type="InterPro" id="IPR033349">
    <property type="entry name" value="ATRIP"/>
</dbReference>
<evidence type="ECO:0000313" key="2">
    <source>
        <dbReference type="EMBL" id="VDP06269.1"/>
    </source>
</evidence>
<organism evidence="4">
    <name type="scientific">Soboliphyme baturini</name>
    <dbReference type="NCBI Taxonomy" id="241478"/>
    <lineage>
        <taxon>Eukaryota</taxon>
        <taxon>Metazoa</taxon>
        <taxon>Ecdysozoa</taxon>
        <taxon>Nematoda</taxon>
        <taxon>Enoplea</taxon>
        <taxon>Dorylaimia</taxon>
        <taxon>Dioctophymatida</taxon>
        <taxon>Dioctophymatoidea</taxon>
        <taxon>Soboliphymatidae</taxon>
        <taxon>Soboliphyme</taxon>
    </lineage>
</organism>
<dbReference type="WBParaSite" id="SBAD_0000531501-mRNA-1">
    <property type="protein sequence ID" value="SBAD_0000531501-mRNA-1"/>
    <property type="gene ID" value="SBAD_0000531501"/>
</dbReference>
<reference evidence="4" key="1">
    <citation type="submission" date="2016-06" db="UniProtKB">
        <authorList>
            <consortium name="WormBaseParasite"/>
        </authorList>
    </citation>
    <scope>IDENTIFICATION</scope>
</reference>
<dbReference type="GO" id="GO:0000077">
    <property type="term" value="P:DNA damage checkpoint signaling"/>
    <property type="evidence" value="ECO:0007669"/>
    <property type="project" value="InterPro"/>
</dbReference>
<protein>
    <submittedName>
        <fullName evidence="4">Coiled-coil domain-containing protein 62</fullName>
    </submittedName>
</protein>
<dbReference type="PANTHER" id="PTHR28594:SF1">
    <property type="entry name" value="ATR-INTERACTING PROTEIN"/>
    <property type="match status" value="1"/>
</dbReference>
<dbReference type="Proteomes" id="UP000270296">
    <property type="component" value="Unassembled WGS sequence"/>
</dbReference>
<reference evidence="2 3" key="2">
    <citation type="submission" date="2018-11" db="EMBL/GenBank/DDBJ databases">
        <authorList>
            <consortium name="Pathogen Informatics"/>
        </authorList>
    </citation>
    <scope>NUCLEOTIDE SEQUENCE [LARGE SCALE GENOMIC DNA]</scope>
</reference>
<keyword evidence="3" id="KW-1185">Reference proteome</keyword>
<accession>A0A183INA9</accession>